<evidence type="ECO:0000313" key="3">
    <source>
        <dbReference type="Proteomes" id="UP000886469"/>
    </source>
</evidence>
<evidence type="ECO:0000313" key="2">
    <source>
        <dbReference type="EMBL" id="NMQ05936.1"/>
    </source>
</evidence>
<dbReference type="EMBL" id="SPMX01000031">
    <property type="protein sequence ID" value="NMQ05936.1"/>
    <property type="molecule type" value="Genomic_DNA"/>
</dbReference>
<keyword evidence="3" id="KW-1185">Reference proteome</keyword>
<gene>
    <name evidence="2" type="ORF">E4Q08_12020</name>
</gene>
<dbReference type="NCBIfam" id="TIGR02595">
    <property type="entry name" value="PEP_CTERM"/>
    <property type="match status" value="1"/>
</dbReference>
<evidence type="ECO:0000256" key="1">
    <source>
        <dbReference type="SAM" id="SignalP"/>
    </source>
</evidence>
<feature type="signal peptide" evidence="1">
    <location>
        <begin position="1"/>
        <end position="28"/>
    </location>
</feature>
<dbReference type="Gene3D" id="3.40.50.410">
    <property type="entry name" value="von Willebrand factor, type A domain"/>
    <property type="match status" value="1"/>
</dbReference>
<organism evidence="2 3">
    <name type="scientific">Candidatus Accumulibacter contiguus</name>
    <dbReference type="NCBI Taxonomy" id="2954381"/>
    <lineage>
        <taxon>Bacteria</taxon>
        <taxon>Pseudomonadati</taxon>
        <taxon>Pseudomonadota</taxon>
        <taxon>Betaproteobacteria</taxon>
        <taxon>Candidatus Accumulibacter</taxon>
    </lineage>
</organism>
<dbReference type="InterPro" id="IPR010607">
    <property type="entry name" value="DUF1194"/>
</dbReference>
<proteinExistence type="predicted"/>
<dbReference type="Proteomes" id="UP000886469">
    <property type="component" value="Unassembled WGS sequence"/>
</dbReference>
<dbReference type="SUPFAM" id="SSF53300">
    <property type="entry name" value="vWA-like"/>
    <property type="match status" value="1"/>
</dbReference>
<dbReference type="Pfam" id="PF06707">
    <property type="entry name" value="DUF1194"/>
    <property type="match status" value="1"/>
</dbReference>
<dbReference type="RefSeq" id="WP_169070563.1">
    <property type="nucleotide sequence ID" value="NZ_JAZKUC010000001.1"/>
</dbReference>
<dbReference type="InterPro" id="IPR013424">
    <property type="entry name" value="Ice-binding_C"/>
</dbReference>
<name>A0ABX1TBN1_9PROT</name>
<feature type="chain" id="PRO_5045342760" evidence="1">
    <location>
        <begin position="29"/>
        <end position="270"/>
    </location>
</feature>
<dbReference type="InterPro" id="IPR036465">
    <property type="entry name" value="vWFA_dom_sf"/>
</dbReference>
<accession>A0ABX1TBN1</accession>
<comment type="caution">
    <text evidence="2">The sequence shown here is derived from an EMBL/GenBank/DDBJ whole genome shotgun (WGS) entry which is preliminary data.</text>
</comment>
<sequence>MKIKQTMKKMAASCAVAMFAFGAQTAQAVPVDLELYLAQDVSGSVDGTDFTLSRSGIASAFQSAAVISAIQSGAIGKIAVKLVDFSNAVHLAVDWTVISDLASATAFANAVSLAPRGAGGGNDGQSNLINTALADINGNNFEGTRRTLDIASEGAQDIDGCAFNNVVCPTVQAARDNFLTNGGTTINAIWLNDRDFFGLDATDLINAFQYGSTNVIGGPGSFQAFAQDFTAFAPAIEKKIEREIRGLPEPGILALLGLSLGAFGFARRRA</sequence>
<keyword evidence="1" id="KW-0732">Signal</keyword>
<protein>
    <submittedName>
        <fullName evidence="2">DUF1194 domain-containing protein</fullName>
    </submittedName>
</protein>
<reference evidence="2" key="1">
    <citation type="submission" date="2019-03" db="EMBL/GenBank/DDBJ databases">
        <title>Metabolic reconstructions from genomes of highly enriched 'Candidatus Accumulibacter' and 'Candidatus Competibacter' bioreactor populations.</title>
        <authorList>
            <person name="Annavajhala M.K."/>
            <person name="Welles L."/>
            <person name="Abbas B."/>
            <person name="Sorokin D."/>
            <person name="Park H."/>
            <person name="Van Loosdrecht M."/>
            <person name="Chandran K."/>
        </authorList>
    </citation>
    <scope>NUCLEOTIDE SEQUENCE</scope>
    <source>
        <strain evidence="2">SBR_L</strain>
    </source>
</reference>